<keyword evidence="9" id="KW-1185">Reference proteome</keyword>
<sequence>KIMSSRENVPRAGTDDYRTRLLKNCVRSYKRKIKMMEYSRLRSLVPSVASKSRVSKIQVIEEAIKYIAQLQDALRTQPDSSSRGESSNSNTESATVEKPRSSVREKRQRIASYMIKRQRHTPRTRPKFTASMTNERKDTSS</sequence>
<name>A7S384_NEMVE</name>
<feature type="domain" description="BHLH" evidence="7">
    <location>
        <begin position="18"/>
        <end position="70"/>
    </location>
</feature>
<evidence type="ECO:0000256" key="6">
    <source>
        <dbReference type="SAM" id="MobiDB-lite"/>
    </source>
</evidence>
<dbReference type="Proteomes" id="UP000001593">
    <property type="component" value="Unassembled WGS sequence"/>
</dbReference>
<dbReference type="InParanoid" id="A7S384"/>
<evidence type="ECO:0000259" key="7">
    <source>
        <dbReference type="PROSITE" id="PS50888"/>
    </source>
</evidence>
<keyword evidence="3" id="KW-0805">Transcription regulation</keyword>
<dbReference type="AlphaFoldDB" id="A7S384"/>
<dbReference type="Gene3D" id="4.10.280.10">
    <property type="entry name" value="Helix-loop-helix DNA-binding domain"/>
    <property type="match status" value="1"/>
</dbReference>
<feature type="compositionally biased region" description="Basic residues" evidence="6">
    <location>
        <begin position="116"/>
        <end position="126"/>
    </location>
</feature>
<evidence type="ECO:0000313" key="8">
    <source>
        <dbReference type="EMBL" id="EDO41806.1"/>
    </source>
</evidence>
<dbReference type="SUPFAM" id="SSF47459">
    <property type="entry name" value="HLH, helix-loop-helix DNA-binding domain"/>
    <property type="match status" value="1"/>
</dbReference>
<dbReference type="PANTHER" id="PTHR11723:SF17">
    <property type="entry name" value="PROTEIN EXTRA-MACROCHAETAE"/>
    <property type="match status" value="1"/>
</dbReference>
<dbReference type="OMA" id="KIKMMEY"/>
<dbReference type="PROSITE" id="PS50888">
    <property type="entry name" value="BHLH"/>
    <property type="match status" value="1"/>
</dbReference>
<evidence type="ECO:0000256" key="3">
    <source>
        <dbReference type="ARBA" id="ARBA00023015"/>
    </source>
</evidence>
<feature type="region of interest" description="Disordered" evidence="6">
    <location>
        <begin position="73"/>
        <end position="141"/>
    </location>
</feature>
<dbReference type="EMBL" id="DS469572">
    <property type="protein sequence ID" value="EDO41806.1"/>
    <property type="molecule type" value="Genomic_DNA"/>
</dbReference>
<gene>
    <name evidence="8" type="ORF">NEMVEDRAFT_v1g232632</name>
</gene>
<dbReference type="KEGG" id="nve:5513658"/>
<dbReference type="GO" id="GO:0030182">
    <property type="term" value="P:neuron differentiation"/>
    <property type="evidence" value="ECO:0000318"/>
    <property type="project" value="GO_Central"/>
</dbReference>
<feature type="non-terminal residue" evidence="8">
    <location>
        <position position="1"/>
    </location>
</feature>
<dbReference type="GO" id="GO:0003714">
    <property type="term" value="F:transcription corepressor activity"/>
    <property type="evidence" value="ECO:0000318"/>
    <property type="project" value="GO_Central"/>
</dbReference>
<evidence type="ECO:0000256" key="4">
    <source>
        <dbReference type="ARBA" id="ARBA00023163"/>
    </source>
</evidence>
<dbReference type="InterPro" id="IPR011598">
    <property type="entry name" value="bHLH_dom"/>
</dbReference>
<evidence type="ECO:0000256" key="5">
    <source>
        <dbReference type="ARBA" id="ARBA00023242"/>
    </source>
</evidence>
<dbReference type="Pfam" id="PF00010">
    <property type="entry name" value="HLH"/>
    <property type="match status" value="1"/>
</dbReference>
<dbReference type="GO" id="GO:0000122">
    <property type="term" value="P:negative regulation of transcription by RNA polymerase II"/>
    <property type="evidence" value="ECO:0000318"/>
    <property type="project" value="GO_Central"/>
</dbReference>
<accession>A7S384</accession>
<keyword evidence="5" id="KW-0539">Nucleus</keyword>
<dbReference type="HOGENOM" id="CLU_1830220_0_0_1"/>
<organism evidence="8 9">
    <name type="scientific">Nematostella vectensis</name>
    <name type="common">Starlet sea anemone</name>
    <dbReference type="NCBI Taxonomy" id="45351"/>
    <lineage>
        <taxon>Eukaryota</taxon>
        <taxon>Metazoa</taxon>
        <taxon>Cnidaria</taxon>
        <taxon>Anthozoa</taxon>
        <taxon>Hexacorallia</taxon>
        <taxon>Actiniaria</taxon>
        <taxon>Edwardsiidae</taxon>
        <taxon>Nematostella</taxon>
    </lineage>
</organism>
<keyword evidence="2" id="KW-0678">Repressor</keyword>
<dbReference type="OrthoDB" id="10047910at2759"/>
<dbReference type="GO" id="GO:0005634">
    <property type="term" value="C:nucleus"/>
    <property type="evidence" value="ECO:0000318"/>
    <property type="project" value="GO_Central"/>
</dbReference>
<protein>
    <recommendedName>
        <fullName evidence="7">BHLH domain-containing protein</fullName>
    </recommendedName>
</protein>
<feature type="compositionally biased region" description="Low complexity" evidence="6">
    <location>
        <begin position="80"/>
        <end position="93"/>
    </location>
</feature>
<dbReference type="InterPro" id="IPR026052">
    <property type="entry name" value="DNA-bd_prot-inh"/>
</dbReference>
<dbReference type="PANTHER" id="PTHR11723">
    <property type="entry name" value="DNA-BINDING PROTEIN INHIBITOR"/>
    <property type="match status" value="1"/>
</dbReference>
<evidence type="ECO:0000256" key="2">
    <source>
        <dbReference type="ARBA" id="ARBA00022491"/>
    </source>
</evidence>
<evidence type="ECO:0000313" key="9">
    <source>
        <dbReference type="Proteomes" id="UP000001593"/>
    </source>
</evidence>
<dbReference type="SMART" id="SM00353">
    <property type="entry name" value="HLH"/>
    <property type="match status" value="1"/>
</dbReference>
<evidence type="ECO:0000256" key="1">
    <source>
        <dbReference type="ARBA" id="ARBA00004123"/>
    </source>
</evidence>
<dbReference type="GO" id="GO:0046983">
    <property type="term" value="F:protein dimerization activity"/>
    <property type="evidence" value="ECO:0007669"/>
    <property type="project" value="InterPro"/>
</dbReference>
<comment type="subcellular location">
    <subcellularLocation>
        <location evidence="1">Nucleus</location>
    </subcellularLocation>
</comment>
<proteinExistence type="predicted"/>
<dbReference type="GO" id="GO:0005737">
    <property type="term" value="C:cytoplasm"/>
    <property type="evidence" value="ECO:0007669"/>
    <property type="project" value="InterPro"/>
</dbReference>
<feature type="compositionally biased region" description="Basic and acidic residues" evidence="6">
    <location>
        <begin position="95"/>
        <end position="105"/>
    </location>
</feature>
<dbReference type="InterPro" id="IPR036638">
    <property type="entry name" value="HLH_DNA-bd_sf"/>
</dbReference>
<keyword evidence="4" id="KW-0804">Transcription</keyword>
<reference evidence="8 9" key="1">
    <citation type="journal article" date="2007" name="Science">
        <title>Sea anemone genome reveals ancestral eumetazoan gene repertoire and genomic organization.</title>
        <authorList>
            <person name="Putnam N.H."/>
            <person name="Srivastava M."/>
            <person name="Hellsten U."/>
            <person name="Dirks B."/>
            <person name="Chapman J."/>
            <person name="Salamov A."/>
            <person name="Terry A."/>
            <person name="Shapiro H."/>
            <person name="Lindquist E."/>
            <person name="Kapitonov V.V."/>
            <person name="Jurka J."/>
            <person name="Genikhovich G."/>
            <person name="Grigoriev I.V."/>
            <person name="Lucas S.M."/>
            <person name="Steele R.E."/>
            <person name="Finnerty J.R."/>
            <person name="Technau U."/>
            <person name="Martindale M.Q."/>
            <person name="Rokhsar D.S."/>
        </authorList>
    </citation>
    <scope>NUCLEOTIDE SEQUENCE [LARGE SCALE GENOMIC DNA]</scope>
    <source>
        <strain evidence="9">CH2 X CH6</strain>
    </source>
</reference>